<dbReference type="GO" id="GO:0016226">
    <property type="term" value="P:iron-sulfur cluster assembly"/>
    <property type="evidence" value="ECO:0007669"/>
    <property type="project" value="InterPro"/>
</dbReference>
<keyword evidence="13" id="KW-0406">Ion transport</keyword>
<dbReference type="GO" id="GO:0005739">
    <property type="term" value="C:mitochondrion"/>
    <property type="evidence" value="ECO:0007669"/>
    <property type="project" value="UniProtKB-SubCell"/>
</dbReference>
<dbReference type="InterPro" id="IPR002908">
    <property type="entry name" value="Frataxin/CyaY"/>
</dbReference>
<keyword evidence="10" id="KW-1133">Transmembrane helix</keyword>
<keyword evidence="9" id="KW-0809">Transit peptide</keyword>
<dbReference type="STRING" id="698492.A0A0E9NBQ9"/>
<dbReference type="CDD" id="cd06257">
    <property type="entry name" value="DnaJ"/>
    <property type="match status" value="1"/>
</dbReference>
<dbReference type="PRINTS" id="PR00904">
    <property type="entry name" value="FRATAXIN"/>
</dbReference>
<dbReference type="PROSITE" id="PS50076">
    <property type="entry name" value="DNAJ_2"/>
    <property type="match status" value="1"/>
</dbReference>
<keyword evidence="14" id="KW-0496">Mitochondrion</keyword>
<dbReference type="InterPro" id="IPR018253">
    <property type="entry name" value="DnaJ_domain_CS"/>
</dbReference>
<dbReference type="GO" id="GO:0006826">
    <property type="term" value="P:iron ion transport"/>
    <property type="evidence" value="ECO:0007669"/>
    <property type="project" value="UniProtKB-KW"/>
</dbReference>
<evidence type="ECO:0000256" key="14">
    <source>
        <dbReference type="ARBA" id="ARBA00023128"/>
    </source>
</evidence>
<evidence type="ECO:0000256" key="16">
    <source>
        <dbReference type="ARBA" id="ARBA00037847"/>
    </source>
</evidence>
<evidence type="ECO:0000256" key="10">
    <source>
        <dbReference type="ARBA" id="ARBA00022989"/>
    </source>
</evidence>
<dbReference type="InterPro" id="IPR036869">
    <property type="entry name" value="J_dom_sf"/>
</dbReference>
<dbReference type="PROSITE" id="PS01344">
    <property type="entry name" value="FRATAXIN_1"/>
    <property type="match status" value="1"/>
</dbReference>
<dbReference type="Gene3D" id="1.10.287.110">
    <property type="entry name" value="DnaJ domain"/>
    <property type="match status" value="1"/>
</dbReference>
<evidence type="ECO:0000256" key="3">
    <source>
        <dbReference type="ARBA" id="ARBA00013107"/>
    </source>
</evidence>
<dbReference type="InterPro" id="IPR052606">
    <property type="entry name" value="DnaJ_domain_protein"/>
</dbReference>
<dbReference type="SMART" id="SM01219">
    <property type="entry name" value="Frataxin_Cyay"/>
    <property type="match status" value="1"/>
</dbReference>
<comment type="caution">
    <text evidence="20">The sequence shown here is derived from an EMBL/GenBank/DDBJ whole genome shotgun (WGS) entry which is preliminary data.</text>
</comment>
<name>A0A0E9NBQ9_SAICN</name>
<evidence type="ECO:0000313" key="20">
    <source>
        <dbReference type="EMBL" id="GAO47136.1"/>
    </source>
</evidence>
<dbReference type="SUPFAM" id="SSF55387">
    <property type="entry name" value="Frataxin/Nqo15-like"/>
    <property type="match status" value="1"/>
</dbReference>
<dbReference type="GO" id="GO:0008199">
    <property type="term" value="F:ferric iron binding"/>
    <property type="evidence" value="ECO:0007669"/>
    <property type="project" value="InterPro"/>
</dbReference>
<keyword evidence="15" id="KW-0472">Membrane</keyword>
<dbReference type="Pfam" id="PF00226">
    <property type="entry name" value="DnaJ"/>
    <property type="match status" value="1"/>
</dbReference>
<evidence type="ECO:0000256" key="4">
    <source>
        <dbReference type="ARBA" id="ARBA00022434"/>
    </source>
</evidence>
<comment type="subcellular location">
    <subcellularLocation>
        <location evidence="16">Endomembrane system</location>
        <topology evidence="16">Single-pass membrane protein</topology>
    </subcellularLocation>
    <subcellularLocation>
        <location evidence="1">Mitochondrion</location>
    </subcellularLocation>
</comment>
<comment type="similarity">
    <text evidence="2">Belongs to the frataxin family.</text>
</comment>
<dbReference type="EMBL" id="BACD03000007">
    <property type="protein sequence ID" value="GAO47136.1"/>
    <property type="molecule type" value="Genomic_DNA"/>
</dbReference>
<dbReference type="InterPro" id="IPR017789">
    <property type="entry name" value="Frataxin"/>
</dbReference>
<evidence type="ECO:0000256" key="18">
    <source>
        <dbReference type="SAM" id="SignalP"/>
    </source>
</evidence>
<evidence type="ECO:0000256" key="2">
    <source>
        <dbReference type="ARBA" id="ARBA00008183"/>
    </source>
</evidence>
<dbReference type="Pfam" id="PF01491">
    <property type="entry name" value="Frataxin_Cyay"/>
    <property type="match status" value="1"/>
</dbReference>
<comment type="catalytic activity">
    <reaction evidence="17">
        <text>4 Fe(2+) + O2 + 4 H(+) = 4 Fe(3+) + 2 H2O</text>
        <dbReference type="Rhea" id="RHEA:11148"/>
        <dbReference type="ChEBI" id="CHEBI:15377"/>
        <dbReference type="ChEBI" id="CHEBI:15378"/>
        <dbReference type="ChEBI" id="CHEBI:15379"/>
        <dbReference type="ChEBI" id="CHEBI:29033"/>
        <dbReference type="ChEBI" id="CHEBI:29034"/>
        <dbReference type="EC" id="1.16.3.1"/>
    </reaction>
</comment>
<evidence type="ECO:0000313" key="21">
    <source>
        <dbReference type="Proteomes" id="UP000033140"/>
    </source>
</evidence>
<gene>
    <name evidence="20" type="ORF">G7K_1347-t1</name>
</gene>
<dbReference type="CDD" id="cd00503">
    <property type="entry name" value="Frataxin"/>
    <property type="match status" value="1"/>
</dbReference>
<keyword evidence="6" id="KW-0410">Iron transport</keyword>
<keyword evidence="11" id="KW-0560">Oxidoreductase</keyword>
<evidence type="ECO:0000256" key="12">
    <source>
        <dbReference type="ARBA" id="ARBA00023004"/>
    </source>
</evidence>
<dbReference type="Proteomes" id="UP000033140">
    <property type="component" value="Unassembled WGS sequence"/>
</dbReference>
<keyword evidence="4" id="KW-0409">Iron storage</keyword>
<keyword evidence="8 18" id="KW-0732">Signal</keyword>
<dbReference type="PANTHER" id="PTHR44653">
    <property type="entry name" value="DNAJ HOMOLOG SUBFAMILY C MEMBER 1"/>
    <property type="match status" value="1"/>
</dbReference>
<dbReference type="PROSITE" id="PS50810">
    <property type="entry name" value="FRATAXIN_2"/>
    <property type="match status" value="1"/>
</dbReference>
<dbReference type="AlphaFoldDB" id="A0A0E9NBQ9"/>
<evidence type="ECO:0000256" key="7">
    <source>
        <dbReference type="ARBA" id="ARBA00022692"/>
    </source>
</evidence>
<dbReference type="Gene3D" id="3.30.920.10">
    <property type="entry name" value="Frataxin/CyaY"/>
    <property type="match status" value="1"/>
</dbReference>
<feature type="chain" id="PRO_5002430419" description="ferroxidase" evidence="18">
    <location>
        <begin position="21"/>
        <end position="523"/>
    </location>
</feature>
<evidence type="ECO:0000256" key="9">
    <source>
        <dbReference type="ARBA" id="ARBA00022946"/>
    </source>
</evidence>
<dbReference type="NCBIfam" id="TIGR03421">
    <property type="entry name" value="FeS_CyaY"/>
    <property type="match status" value="1"/>
</dbReference>
<keyword evidence="12" id="KW-0408">Iron</keyword>
<feature type="signal peptide" evidence="18">
    <location>
        <begin position="1"/>
        <end position="20"/>
    </location>
</feature>
<dbReference type="NCBIfam" id="TIGR03422">
    <property type="entry name" value="mito_frataxin"/>
    <property type="match status" value="1"/>
</dbReference>
<keyword evidence="5" id="KW-0813">Transport</keyword>
<evidence type="ECO:0000259" key="19">
    <source>
        <dbReference type="PROSITE" id="PS50076"/>
    </source>
</evidence>
<organism evidence="20 21">
    <name type="scientific">Saitoella complicata (strain BCRC 22490 / CBS 7301 / JCM 7358 / NBRC 10748 / NRRL Y-17804)</name>
    <dbReference type="NCBI Taxonomy" id="698492"/>
    <lineage>
        <taxon>Eukaryota</taxon>
        <taxon>Fungi</taxon>
        <taxon>Dikarya</taxon>
        <taxon>Ascomycota</taxon>
        <taxon>Taphrinomycotina</taxon>
        <taxon>Taphrinomycotina incertae sedis</taxon>
        <taxon>Saitoella</taxon>
    </lineage>
</organism>
<dbReference type="SUPFAM" id="SSF46565">
    <property type="entry name" value="Chaperone J-domain"/>
    <property type="match status" value="1"/>
</dbReference>
<accession>A0A0E9NBQ9</accession>
<evidence type="ECO:0000256" key="11">
    <source>
        <dbReference type="ARBA" id="ARBA00023002"/>
    </source>
</evidence>
<dbReference type="GO" id="GO:0012505">
    <property type="term" value="C:endomembrane system"/>
    <property type="evidence" value="ECO:0007669"/>
    <property type="project" value="UniProtKB-SubCell"/>
</dbReference>
<reference evidence="20 21" key="1">
    <citation type="journal article" date="2011" name="J. Gen. Appl. Microbiol.">
        <title>Draft genome sequencing of the enigmatic yeast Saitoella complicata.</title>
        <authorList>
            <person name="Nishida H."/>
            <person name="Hamamoto M."/>
            <person name="Sugiyama J."/>
        </authorList>
    </citation>
    <scope>NUCLEOTIDE SEQUENCE [LARGE SCALE GENOMIC DNA]</scope>
    <source>
        <strain evidence="20 21">NRRL Y-17804</strain>
    </source>
</reference>
<evidence type="ECO:0000256" key="5">
    <source>
        <dbReference type="ARBA" id="ARBA00022448"/>
    </source>
</evidence>
<dbReference type="PANTHER" id="PTHR44653:SF2">
    <property type="entry name" value="DNAJ HOMOLOG SUBFAMILY C MEMBER 1"/>
    <property type="match status" value="1"/>
</dbReference>
<reference evidence="20 21" key="2">
    <citation type="journal article" date="2014" name="J. Gen. Appl. Microbiol.">
        <title>The early diverging ascomycetous budding yeast Saitoella complicata has three histone deacetylases belonging to the Clr6, Hos2, and Rpd3 lineages.</title>
        <authorList>
            <person name="Nishida H."/>
            <person name="Matsumoto T."/>
            <person name="Kondo S."/>
            <person name="Hamamoto M."/>
            <person name="Yoshikawa H."/>
        </authorList>
    </citation>
    <scope>NUCLEOTIDE SEQUENCE [LARGE SCALE GENOMIC DNA]</scope>
    <source>
        <strain evidence="20 21">NRRL Y-17804</strain>
    </source>
</reference>
<evidence type="ECO:0000256" key="6">
    <source>
        <dbReference type="ARBA" id="ARBA00022496"/>
    </source>
</evidence>
<dbReference type="GO" id="GO:0004322">
    <property type="term" value="F:ferroxidase activity"/>
    <property type="evidence" value="ECO:0007669"/>
    <property type="project" value="UniProtKB-EC"/>
</dbReference>
<dbReference type="PROSITE" id="PS00636">
    <property type="entry name" value="DNAJ_1"/>
    <property type="match status" value="1"/>
</dbReference>
<evidence type="ECO:0000256" key="13">
    <source>
        <dbReference type="ARBA" id="ARBA00023065"/>
    </source>
</evidence>
<dbReference type="InterPro" id="IPR001623">
    <property type="entry name" value="DnaJ_domain"/>
</dbReference>
<dbReference type="InterPro" id="IPR020895">
    <property type="entry name" value="Frataxin_CS"/>
</dbReference>
<reference evidence="20 21" key="3">
    <citation type="journal article" date="2015" name="Genome Announc.">
        <title>Draft Genome Sequence of the Archiascomycetous Yeast Saitoella complicata.</title>
        <authorList>
            <person name="Yamauchi K."/>
            <person name="Kondo S."/>
            <person name="Hamamoto M."/>
            <person name="Takahashi Y."/>
            <person name="Ogura Y."/>
            <person name="Hayashi T."/>
            <person name="Nishida H."/>
        </authorList>
    </citation>
    <scope>NUCLEOTIDE SEQUENCE [LARGE SCALE GENOMIC DNA]</scope>
    <source>
        <strain evidence="20 21">NRRL Y-17804</strain>
    </source>
</reference>
<dbReference type="InterPro" id="IPR036524">
    <property type="entry name" value="Frataxin/CyaY_sf"/>
</dbReference>
<evidence type="ECO:0000256" key="1">
    <source>
        <dbReference type="ARBA" id="ARBA00004173"/>
    </source>
</evidence>
<evidence type="ECO:0000256" key="17">
    <source>
        <dbReference type="ARBA" id="ARBA00047990"/>
    </source>
</evidence>
<feature type="domain" description="J" evidence="19">
    <location>
        <begin position="44"/>
        <end position="109"/>
    </location>
</feature>
<keyword evidence="21" id="KW-1185">Reference proteome</keyword>
<keyword evidence="7" id="KW-0812">Transmembrane</keyword>
<evidence type="ECO:0000256" key="15">
    <source>
        <dbReference type="ARBA" id="ARBA00023136"/>
    </source>
</evidence>
<dbReference type="PRINTS" id="PR00625">
    <property type="entry name" value="JDOMAIN"/>
</dbReference>
<proteinExistence type="inferred from homology"/>
<evidence type="ECO:0000256" key="8">
    <source>
        <dbReference type="ARBA" id="ARBA00022729"/>
    </source>
</evidence>
<dbReference type="EC" id="1.16.3.1" evidence="3"/>
<protein>
    <recommendedName>
        <fullName evidence="3">ferroxidase</fullName>
        <ecNumber evidence="3">1.16.3.1</ecNumber>
    </recommendedName>
</protein>
<dbReference type="GO" id="GO:0006879">
    <property type="term" value="P:intracellular iron ion homeostasis"/>
    <property type="evidence" value="ECO:0007669"/>
    <property type="project" value="UniProtKB-KW"/>
</dbReference>
<sequence>MRLTSIFCVFAVVFATLVAAWTEADYEIFDLAASLETHEGPGTTFYSFLKVPKSADLEAITKAYRKRSLALHPDKNRGKKGAHERFARLGVVTQILRDGEKRARYDHFLNNGFPRWRGTGYYYSRFRPGLGSVLLGLLVAGSAAQYGVHVLVAKQNRGRLERHVREARGMAWASSGGLPNGRKMKVTNPETGHAFVVDGKSGDVFYVDDFGEEHFVDVNEVEGPSFKRTMLVQLPKLIWRKTIGGWIRRPDEEGEPAFGESETEDGEVVVVKQIEAEKNGSGTSTPKETKVLESGRVVGARKRRGGKNCVGCIARDAGCMVKSKQDVRLRTPQRLSLLQLLSSTLIESVHLQIGGSQNHGPTMHRALLRLPLRALSRQQPSRSIISRPALAPLPSRPHCFSVRFSSSLSPGSYHAIADNTMDSLTRTLEELLETTDSEEMDVECTSGVLTLKLGREHGTYVINKQPPNQQIWLSSPTSGPKRYDWDGGSKRWVYGRDGSSLRGLLEEELNPIFEEKVEFEEGV</sequence>
<dbReference type="SMART" id="SM00271">
    <property type="entry name" value="DnaJ"/>
    <property type="match status" value="1"/>
</dbReference>